<dbReference type="OrthoDB" id="2972966at2"/>
<name>A0A4Q0VSE8_9BACI</name>
<feature type="transmembrane region" description="Helical" evidence="1">
    <location>
        <begin position="21"/>
        <end position="42"/>
    </location>
</feature>
<sequence length="149" mass="17198">MLVVDDKGLNVMKVIVEKNTIIKSILIIVAAFFILSAANYYFTSQIDHLEDLTVELHSKNPPIKQGDRTIFQVLVYDKNHTPVENVKVEIKLTSKLYKTETLNRKFVHIEDGLYETDLQFFHHGEWEVAILLKKGLSKISKPFDLLVEK</sequence>
<gene>
    <name evidence="3" type="ORF">DS745_11795</name>
</gene>
<feature type="domain" description="YtkA-like" evidence="2">
    <location>
        <begin position="50"/>
        <end position="129"/>
    </location>
</feature>
<dbReference type="Proteomes" id="UP000290649">
    <property type="component" value="Unassembled WGS sequence"/>
</dbReference>
<comment type="caution">
    <text evidence="3">The sequence shown here is derived from an EMBL/GenBank/DDBJ whole genome shotgun (WGS) entry which is preliminary data.</text>
</comment>
<dbReference type="AlphaFoldDB" id="A0A4Q0VSE8"/>
<reference evidence="3 4" key="1">
    <citation type="journal article" date="2019" name="Int. J. Syst. Evol. Microbiol.">
        <title>Anaerobacillus alkaliphilus sp. nov., a novel alkaliphilic and moderately halophilic bacterium.</title>
        <authorList>
            <person name="Borsodi A.K."/>
            <person name="Aszalos J.M."/>
            <person name="Bihari P."/>
            <person name="Nagy I."/>
            <person name="Schumann P."/>
            <person name="Sproer C."/>
            <person name="Kovacs A.L."/>
            <person name="Boka K."/>
            <person name="Dobosy P."/>
            <person name="Ovari M."/>
            <person name="Szili-Kovacs T."/>
            <person name="Toth E."/>
        </authorList>
    </citation>
    <scope>NUCLEOTIDE SEQUENCE [LARGE SCALE GENOMIC DNA]</scope>
    <source>
        <strain evidence="3 4">B16-10</strain>
    </source>
</reference>
<evidence type="ECO:0000256" key="1">
    <source>
        <dbReference type="SAM" id="Phobius"/>
    </source>
</evidence>
<keyword evidence="1" id="KW-0472">Membrane</keyword>
<proteinExistence type="predicted"/>
<keyword evidence="1" id="KW-1133">Transmembrane helix</keyword>
<dbReference type="EMBL" id="QOUX01000037">
    <property type="protein sequence ID" value="RXJ00733.1"/>
    <property type="molecule type" value="Genomic_DNA"/>
</dbReference>
<evidence type="ECO:0000313" key="4">
    <source>
        <dbReference type="Proteomes" id="UP000290649"/>
    </source>
</evidence>
<dbReference type="Pfam" id="PF13115">
    <property type="entry name" value="YtkA"/>
    <property type="match status" value="1"/>
</dbReference>
<keyword evidence="1" id="KW-0812">Transmembrane</keyword>
<accession>A0A4Q0VSE8</accession>
<organism evidence="3 4">
    <name type="scientific">Anaerobacillus alkaliphilus</name>
    <dbReference type="NCBI Taxonomy" id="1548597"/>
    <lineage>
        <taxon>Bacteria</taxon>
        <taxon>Bacillati</taxon>
        <taxon>Bacillota</taxon>
        <taxon>Bacilli</taxon>
        <taxon>Bacillales</taxon>
        <taxon>Bacillaceae</taxon>
        <taxon>Anaerobacillus</taxon>
    </lineage>
</organism>
<evidence type="ECO:0000313" key="3">
    <source>
        <dbReference type="EMBL" id="RXJ00733.1"/>
    </source>
</evidence>
<keyword evidence="4" id="KW-1185">Reference proteome</keyword>
<protein>
    <recommendedName>
        <fullName evidence="2">YtkA-like domain-containing protein</fullName>
    </recommendedName>
</protein>
<evidence type="ECO:0000259" key="2">
    <source>
        <dbReference type="Pfam" id="PF13115"/>
    </source>
</evidence>
<dbReference type="InterPro" id="IPR032693">
    <property type="entry name" value="YtkA-like_dom"/>
</dbReference>